<feature type="region of interest" description="Disordered" evidence="1">
    <location>
        <begin position="198"/>
        <end position="361"/>
    </location>
</feature>
<evidence type="ECO:0000256" key="1">
    <source>
        <dbReference type="SAM" id="MobiDB-lite"/>
    </source>
</evidence>
<gene>
    <name evidence="2" type="ORF">IAR55_002913</name>
</gene>
<proteinExistence type="predicted"/>
<protein>
    <submittedName>
        <fullName evidence="2">Uncharacterized protein</fullName>
    </submittedName>
</protein>
<dbReference type="Proteomes" id="UP001388673">
    <property type="component" value="Unassembled WGS sequence"/>
</dbReference>
<dbReference type="EMBL" id="JBCAWK010000005">
    <property type="protein sequence ID" value="KAK8858684.1"/>
    <property type="molecule type" value="Genomic_DNA"/>
</dbReference>
<feature type="compositionally biased region" description="Low complexity" evidence="1">
    <location>
        <begin position="128"/>
        <end position="146"/>
    </location>
</feature>
<name>A0AAW0YNY5_9TREE</name>
<sequence>MSTQELVPLFPSATHPALPISAQILSTLRHLTAPGKGNDLKAEERAALVGVAALLGCEKIQSKDLPFSSAQKASSVSPAHFRSSLSRCRKLLESTTLPTTSSPTKSDKGKGRGTRQASSSLSPSKRPAVVVAVTAKTTSTSTSVSAPGSGSGFGTEIEGEANDDVTPTPNPPLISASPFTTPRKKFKFSSGIDISSLVRSPRQAQAHDPTVASPLRHSVTRQPSTRIDKNAQTRTSSAGQSEDDEEVGREGESELGTPTKKVKYSNPVGIDLEHPPPLSSTHLSSSAARRKREREDPSAFFAMRPGMGSLSTPAGKGTGTGTKDLHHAGEEGEGWLRRLRTEERSAPRSRKDRREKRVDKKIQKRDWTFAEGVWGTAETQRQNTAILGRVWEHLPVWLEKNGQPTVEETEVGEGGTLVDILLRAGEERGI</sequence>
<keyword evidence="3" id="KW-1185">Reference proteome</keyword>
<dbReference type="GeneID" id="92180171"/>
<comment type="caution">
    <text evidence="2">The sequence shown here is derived from an EMBL/GenBank/DDBJ whole genome shotgun (WGS) entry which is preliminary data.</text>
</comment>
<feature type="compositionally biased region" description="Basic and acidic residues" evidence="1">
    <location>
        <begin position="323"/>
        <end position="346"/>
    </location>
</feature>
<evidence type="ECO:0000313" key="2">
    <source>
        <dbReference type="EMBL" id="KAK8858684.1"/>
    </source>
</evidence>
<feature type="region of interest" description="Disordered" evidence="1">
    <location>
        <begin position="92"/>
        <end position="185"/>
    </location>
</feature>
<evidence type="ECO:0000313" key="3">
    <source>
        <dbReference type="Proteomes" id="UP001388673"/>
    </source>
</evidence>
<dbReference type="RefSeq" id="XP_066803525.1">
    <property type="nucleotide sequence ID" value="XM_066946024.1"/>
</dbReference>
<dbReference type="KEGG" id="kne:92180171"/>
<organism evidence="2 3">
    <name type="scientific">Kwoniella newhampshirensis</name>
    <dbReference type="NCBI Taxonomy" id="1651941"/>
    <lineage>
        <taxon>Eukaryota</taxon>
        <taxon>Fungi</taxon>
        <taxon>Dikarya</taxon>
        <taxon>Basidiomycota</taxon>
        <taxon>Agaricomycotina</taxon>
        <taxon>Tremellomycetes</taxon>
        <taxon>Tremellales</taxon>
        <taxon>Cryptococcaceae</taxon>
        <taxon>Kwoniella</taxon>
    </lineage>
</organism>
<dbReference type="AlphaFoldDB" id="A0AAW0YNY5"/>
<feature type="compositionally biased region" description="Low complexity" evidence="1">
    <location>
        <begin position="93"/>
        <end position="104"/>
    </location>
</feature>
<accession>A0AAW0YNY5</accession>
<reference evidence="2 3" key="1">
    <citation type="journal article" date="2024" name="bioRxiv">
        <title>Comparative genomics of Cryptococcus and Kwoniella reveals pathogenesis evolution and contrasting karyotype dynamics via intercentromeric recombination or chromosome fusion.</title>
        <authorList>
            <person name="Coelho M.A."/>
            <person name="David-Palma M."/>
            <person name="Shea T."/>
            <person name="Bowers K."/>
            <person name="McGinley-Smith S."/>
            <person name="Mohammad A.W."/>
            <person name="Gnirke A."/>
            <person name="Yurkov A.M."/>
            <person name="Nowrousian M."/>
            <person name="Sun S."/>
            <person name="Cuomo C.A."/>
            <person name="Heitman J."/>
        </authorList>
    </citation>
    <scope>NUCLEOTIDE SEQUENCE [LARGE SCALE GENOMIC DNA]</scope>
    <source>
        <strain evidence="2 3">CBS 13917</strain>
    </source>
</reference>